<proteinExistence type="predicted"/>
<organism evidence="1 2">
    <name type="scientific">Desulforapulum autotrophicum (strain ATCC 43914 / DSM 3382 / VKM B-1955 / HRM2)</name>
    <name type="common">Desulfobacterium autotrophicum</name>
    <dbReference type="NCBI Taxonomy" id="177437"/>
    <lineage>
        <taxon>Bacteria</taxon>
        <taxon>Pseudomonadati</taxon>
        <taxon>Thermodesulfobacteriota</taxon>
        <taxon>Desulfobacteria</taxon>
        <taxon>Desulfobacterales</taxon>
        <taxon>Desulfobacteraceae</taxon>
        <taxon>Desulforapulum</taxon>
    </lineage>
</organism>
<name>C0QCW7_DESAH</name>
<sequence length="64" mass="7183">MPKVPCETGKIQQVLFNILQNGSQAMASFENKAEHIHYPPSLEIAITITCIHVYIGVRIFETVL</sequence>
<dbReference type="HOGENOM" id="CLU_2860339_0_0_7"/>
<dbReference type="KEGG" id="dat:HRM2_41420"/>
<dbReference type="RefSeq" id="WP_015905932.1">
    <property type="nucleotide sequence ID" value="NC_012108.1"/>
</dbReference>
<dbReference type="AlphaFoldDB" id="C0QCW7"/>
<dbReference type="EMBL" id="CP001087">
    <property type="protein sequence ID" value="ACN17199.1"/>
    <property type="molecule type" value="Genomic_DNA"/>
</dbReference>
<evidence type="ECO:0000313" key="1">
    <source>
        <dbReference type="EMBL" id="ACN17199.1"/>
    </source>
</evidence>
<dbReference type="Proteomes" id="UP000000442">
    <property type="component" value="Chromosome"/>
</dbReference>
<reference evidence="1 2" key="1">
    <citation type="journal article" date="2009" name="Environ. Microbiol.">
        <title>Genome sequence of Desulfobacterium autotrophicum HRM2, a marine sulfate reducer oxidizing organic carbon completely to carbon dioxide.</title>
        <authorList>
            <person name="Strittmatter A.W."/>
            <person name="Liesegang H."/>
            <person name="Rabus R."/>
            <person name="Decker I."/>
            <person name="Amann J."/>
            <person name="Andres S."/>
            <person name="Henne A."/>
            <person name="Fricke W.F."/>
            <person name="Martinez-Arias R."/>
            <person name="Bartels D."/>
            <person name="Goesmann A."/>
            <person name="Krause L."/>
            <person name="Puehler A."/>
            <person name="Klenk H.P."/>
            <person name="Richter M."/>
            <person name="Schuler M."/>
            <person name="Gloeckner F.O."/>
            <person name="Meyerdierks A."/>
            <person name="Gottschalk G."/>
            <person name="Amann R."/>
        </authorList>
    </citation>
    <scope>NUCLEOTIDE SEQUENCE [LARGE SCALE GENOMIC DNA]</scope>
    <source>
        <strain evidence="2">ATCC 43914 / DSM 3382 / HRM2</strain>
    </source>
</reference>
<gene>
    <name evidence="1" type="ordered locus">HRM2_41420</name>
</gene>
<protein>
    <submittedName>
        <fullName evidence="1">Uncharacterized protein</fullName>
    </submittedName>
</protein>
<dbReference type="STRING" id="177437.HRM2_41420"/>
<keyword evidence="2" id="KW-1185">Reference proteome</keyword>
<evidence type="ECO:0000313" key="2">
    <source>
        <dbReference type="Proteomes" id="UP000000442"/>
    </source>
</evidence>
<accession>C0QCW7</accession>